<keyword evidence="4" id="KW-0067">ATP-binding</keyword>
<name>G4QML9_GLANF</name>
<dbReference type="InterPro" id="IPR004364">
    <property type="entry name" value="Aa-tRNA-synt_II"/>
</dbReference>
<dbReference type="Pfam" id="PF00152">
    <property type="entry name" value="tRNA-synt_2"/>
    <property type="match status" value="1"/>
</dbReference>
<dbReference type="InterPro" id="IPR018149">
    <property type="entry name" value="Lys-tRNA-synth_II_C"/>
</dbReference>
<dbReference type="Gene3D" id="3.30.930.10">
    <property type="entry name" value="Bira Bifunctional Protein, Domain 2"/>
    <property type="match status" value="1"/>
</dbReference>
<dbReference type="GO" id="GO:0005524">
    <property type="term" value="F:ATP binding"/>
    <property type="evidence" value="ECO:0007669"/>
    <property type="project" value="UniProtKB-KW"/>
</dbReference>
<evidence type="ECO:0000313" key="8">
    <source>
        <dbReference type="Proteomes" id="UP000009282"/>
    </source>
</evidence>
<protein>
    <submittedName>
        <fullName evidence="7">Lysyl-tRNA synthetase</fullName>
    </submittedName>
</protein>
<dbReference type="InterPro" id="IPR004525">
    <property type="entry name" value="EpmA"/>
</dbReference>
<dbReference type="EMBL" id="CP003060">
    <property type="protein sequence ID" value="AEP30971.1"/>
    <property type="molecule type" value="Genomic_DNA"/>
</dbReference>
<dbReference type="InterPro" id="IPR045864">
    <property type="entry name" value="aa-tRNA-synth_II/BPL/LPL"/>
</dbReference>
<comment type="catalytic activity">
    <reaction evidence="5">
        <text>D-beta-lysine + L-lysyl-[protein] + ATP = N(6)-((3R)-3,6-diaminohexanoyl)-L-lysyl-[protein] + AMP + diphosphate + H(+)</text>
        <dbReference type="Rhea" id="RHEA:83435"/>
        <dbReference type="Rhea" id="RHEA-COMP:9752"/>
        <dbReference type="Rhea" id="RHEA-COMP:20131"/>
        <dbReference type="ChEBI" id="CHEBI:15378"/>
        <dbReference type="ChEBI" id="CHEBI:29969"/>
        <dbReference type="ChEBI" id="CHEBI:30616"/>
        <dbReference type="ChEBI" id="CHEBI:33019"/>
        <dbReference type="ChEBI" id="CHEBI:84138"/>
        <dbReference type="ChEBI" id="CHEBI:156053"/>
        <dbReference type="ChEBI" id="CHEBI:456215"/>
    </reaction>
    <physiologicalReaction direction="left-to-right" evidence="5">
        <dbReference type="Rhea" id="RHEA:83436"/>
    </physiologicalReaction>
</comment>
<evidence type="ECO:0000256" key="1">
    <source>
        <dbReference type="ARBA" id="ARBA00011738"/>
    </source>
</evidence>
<sequence length="332" mass="38062">MTILHQWQPSGSIDSIVKRAQILSKIRNYFVNQNVLEVETPTISPSTVTDVHLEAMKTIHTNPQSVEKTHLFLQTSPEYYMKRMLSAGFPSIYQITKCFRDDEVGRFHNPEFTMLEWYRLDYSMHELIEDVDSILKLVLDTPVCEKISYRELFAVHLDLDIKNDSDLKLVSICKQCGFENIVPTEFKETLSQTQRNMLLQLLFCEEIESKIGLDRPVAVTHFPASQASLAKIDPVDPWLSLRFEIYYKGIELANGFEELTDVKEQKARFTADNEQRKECGLEIKPEDTKFLDALEFGLPACSGVALGIDRLIMLALGKKHISEVLTFDFASL</sequence>
<evidence type="ECO:0000256" key="2">
    <source>
        <dbReference type="ARBA" id="ARBA00022598"/>
    </source>
</evidence>
<keyword evidence="8" id="KW-1185">Reference proteome</keyword>
<proteinExistence type="predicted"/>
<dbReference type="PRINTS" id="PR00982">
    <property type="entry name" value="TRNASYNTHLYS"/>
</dbReference>
<dbReference type="PANTHER" id="PTHR42918:SF6">
    <property type="entry name" value="ELONGATION FACTOR P--(R)-BETA-LYSINE LIGASE"/>
    <property type="match status" value="1"/>
</dbReference>
<dbReference type="KEGG" id="gni:GNIT_2874"/>
<comment type="subunit">
    <text evidence="1">Homodimer.</text>
</comment>
<evidence type="ECO:0000256" key="3">
    <source>
        <dbReference type="ARBA" id="ARBA00022741"/>
    </source>
</evidence>
<dbReference type="GO" id="GO:0005829">
    <property type="term" value="C:cytosol"/>
    <property type="evidence" value="ECO:0007669"/>
    <property type="project" value="TreeGrafter"/>
</dbReference>
<dbReference type="InterPro" id="IPR006195">
    <property type="entry name" value="aa-tRNA-synth_II"/>
</dbReference>
<dbReference type="HOGENOM" id="CLU_008255_1_1_6"/>
<evidence type="ECO:0000256" key="5">
    <source>
        <dbReference type="ARBA" id="ARBA00052794"/>
    </source>
</evidence>
<dbReference type="AlphaFoldDB" id="G4QML9"/>
<dbReference type="GO" id="GO:0000049">
    <property type="term" value="F:tRNA binding"/>
    <property type="evidence" value="ECO:0007669"/>
    <property type="project" value="TreeGrafter"/>
</dbReference>
<evidence type="ECO:0000313" key="7">
    <source>
        <dbReference type="EMBL" id="AEP30971.1"/>
    </source>
</evidence>
<keyword evidence="2" id="KW-0436">Ligase</keyword>
<dbReference type="eggNOG" id="COG2269">
    <property type="taxonomic scope" value="Bacteria"/>
</dbReference>
<reference evidence="7 8" key="1">
    <citation type="journal article" date="2011" name="J. Bacteriol.">
        <title>Complete genome sequence of seawater bacterium Glaciecola nitratireducens FR1064T.</title>
        <authorList>
            <person name="Bian F."/>
            <person name="Qin Q.L."/>
            <person name="Xie B.B."/>
            <person name="Shu Y.L."/>
            <person name="Zhang X.Y."/>
            <person name="Yu Y."/>
            <person name="Chen B."/>
            <person name="Chen X.L."/>
            <person name="Zhou B.C."/>
            <person name="Zhang Y.Z."/>
        </authorList>
    </citation>
    <scope>NUCLEOTIDE SEQUENCE [LARGE SCALE GENOMIC DNA]</scope>
    <source>
        <strain evidence="8">JCM 12485 / KCTC 12276 / FR1064</strain>
    </source>
</reference>
<evidence type="ECO:0000256" key="4">
    <source>
        <dbReference type="ARBA" id="ARBA00022840"/>
    </source>
</evidence>
<gene>
    <name evidence="7" type="primary">poxA</name>
    <name evidence="7" type="ordered locus">GNIT_2874</name>
</gene>
<organism evidence="7 8">
    <name type="scientific">Glaciecola nitratireducens (strain JCM 12485 / KCTC 12276 / FR1064)</name>
    <dbReference type="NCBI Taxonomy" id="1085623"/>
    <lineage>
        <taxon>Bacteria</taxon>
        <taxon>Pseudomonadati</taxon>
        <taxon>Pseudomonadota</taxon>
        <taxon>Gammaproteobacteria</taxon>
        <taxon>Alteromonadales</taxon>
        <taxon>Alteromonadaceae</taxon>
        <taxon>Brumicola</taxon>
    </lineage>
</organism>
<dbReference type="GO" id="GO:0004824">
    <property type="term" value="F:lysine-tRNA ligase activity"/>
    <property type="evidence" value="ECO:0007669"/>
    <property type="project" value="InterPro"/>
</dbReference>
<keyword evidence="7" id="KW-0030">Aminoacyl-tRNA synthetase</keyword>
<dbReference type="RefSeq" id="WP_014109844.1">
    <property type="nucleotide sequence ID" value="NC_016041.1"/>
</dbReference>
<accession>G4QML9</accession>
<dbReference type="NCBIfam" id="NF006828">
    <property type="entry name" value="PRK09350.1"/>
    <property type="match status" value="1"/>
</dbReference>
<evidence type="ECO:0000259" key="6">
    <source>
        <dbReference type="PROSITE" id="PS50862"/>
    </source>
</evidence>
<dbReference type="FunFam" id="3.30.930.10:FF:000017">
    <property type="entry name" value="Elongation factor P--(R)-beta-lysine ligase"/>
    <property type="match status" value="1"/>
</dbReference>
<dbReference type="PANTHER" id="PTHR42918">
    <property type="entry name" value="LYSYL-TRNA SYNTHETASE"/>
    <property type="match status" value="1"/>
</dbReference>
<keyword evidence="3" id="KW-0547">Nucleotide-binding</keyword>
<dbReference type="SUPFAM" id="SSF55681">
    <property type="entry name" value="Class II aaRS and biotin synthetases"/>
    <property type="match status" value="1"/>
</dbReference>
<feature type="domain" description="Aminoacyl-transfer RNA synthetases class-II family profile" evidence="6">
    <location>
        <begin position="22"/>
        <end position="332"/>
    </location>
</feature>
<dbReference type="PROSITE" id="PS50862">
    <property type="entry name" value="AA_TRNA_LIGASE_II"/>
    <property type="match status" value="1"/>
</dbReference>
<dbReference type="Proteomes" id="UP000009282">
    <property type="component" value="Chromosome"/>
</dbReference>
<dbReference type="NCBIfam" id="TIGR00462">
    <property type="entry name" value="genX"/>
    <property type="match status" value="1"/>
</dbReference>
<dbReference type="OrthoDB" id="9802326at2"/>
<dbReference type="GO" id="GO:0006430">
    <property type="term" value="P:lysyl-tRNA aminoacylation"/>
    <property type="evidence" value="ECO:0007669"/>
    <property type="project" value="InterPro"/>
</dbReference>
<dbReference type="STRING" id="1085623.GNIT_2874"/>